<comment type="caution">
    <text evidence="1">The sequence shown here is derived from an EMBL/GenBank/DDBJ whole genome shotgun (WGS) entry which is preliminary data.</text>
</comment>
<dbReference type="AlphaFoldDB" id="A0A7W5ZUK7"/>
<name>A0A7W5ZUK7_9BACT</name>
<accession>A0A7W5ZUK7</accession>
<gene>
    <name evidence="1" type="ORF">FHS57_006397</name>
</gene>
<keyword evidence="2" id="KW-1185">Reference proteome</keyword>
<evidence type="ECO:0000313" key="1">
    <source>
        <dbReference type="EMBL" id="MBB3842366.1"/>
    </source>
</evidence>
<organism evidence="1 2">
    <name type="scientific">Runella defluvii</name>
    <dbReference type="NCBI Taxonomy" id="370973"/>
    <lineage>
        <taxon>Bacteria</taxon>
        <taxon>Pseudomonadati</taxon>
        <taxon>Bacteroidota</taxon>
        <taxon>Cytophagia</taxon>
        <taxon>Cytophagales</taxon>
        <taxon>Spirosomataceae</taxon>
        <taxon>Runella</taxon>
    </lineage>
</organism>
<dbReference type="Proteomes" id="UP000541352">
    <property type="component" value="Unassembled WGS sequence"/>
</dbReference>
<dbReference type="EMBL" id="JACIBY010000036">
    <property type="protein sequence ID" value="MBB3842366.1"/>
    <property type="molecule type" value="Genomic_DNA"/>
</dbReference>
<reference evidence="1 2" key="1">
    <citation type="submission" date="2020-08" db="EMBL/GenBank/DDBJ databases">
        <title>Genomic Encyclopedia of Type Strains, Phase IV (KMG-IV): sequencing the most valuable type-strain genomes for metagenomic binning, comparative biology and taxonomic classification.</title>
        <authorList>
            <person name="Goeker M."/>
        </authorList>
    </citation>
    <scope>NUCLEOTIDE SEQUENCE [LARGE SCALE GENOMIC DNA]</scope>
    <source>
        <strain evidence="1 2">DSM 17976</strain>
    </source>
</reference>
<proteinExistence type="predicted"/>
<dbReference type="NCBIfam" id="TIGR03780">
    <property type="entry name" value="Bac_Flav_CT_N"/>
    <property type="match status" value="1"/>
</dbReference>
<dbReference type="RefSeq" id="WP_183980695.1">
    <property type="nucleotide sequence ID" value="NZ_JACIBY010000036.1"/>
</dbReference>
<evidence type="ECO:0000313" key="2">
    <source>
        <dbReference type="Proteomes" id="UP000541352"/>
    </source>
</evidence>
<dbReference type="Pfam" id="PF13595">
    <property type="entry name" value="DUF4138"/>
    <property type="match status" value="1"/>
</dbReference>
<sequence>MKTFIFLLIAAGWGRSCLGQLPDTSRIFVTANPYLLPISKAAIKGSYPIEVAYQKTTHIIFPARIKDFDAGSDAVIALVPENVTNVLRVKANIKGFAEETNMTIITEDGGFYSFLVNYNENPEVFNINIANNLQSDAKVASHLGIGSINPFNQTQESKRIIPTNELLSFSQKVNAKSAFLVGIGMVKNECTAMIMGVYRKQDVTFLQIKLQNESELDYEWDFIKFFVKERHTIKRMAVQNEELTPLYVHPESIQSIGAKTERKMVFALPIKSITDNKLISVEIYERGGGRHLTFEIDDSVLNQAKSI</sequence>
<protein>
    <submittedName>
        <fullName evidence="1">Conjugative transposon TraN protein</fullName>
    </submittedName>
</protein>
<dbReference type="InterPro" id="IPR022298">
    <property type="entry name" value="Conjug_transposon_TraN"/>
</dbReference>